<feature type="domain" description="J" evidence="2">
    <location>
        <begin position="4"/>
        <end position="74"/>
    </location>
</feature>
<dbReference type="InterPro" id="IPR036869">
    <property type="entry name" value="J_dom_sf"/>
</dbReference>
<evidence type="ECO:0000259" key="2">
    <source>
        <dbReference type="PROSITE" id="PS50076"/>
    </source>
</evidence>
<evidence type="ECO:0000313" key="4">
    <source>
        <dbReference type="Proteomes" id="UP001140206"/>
    </source>
</evidence>
<dbReference type="PANTHER" id="PTHR24074">
    <property type="entry name" value="CO-CHAPERONE PROTEIN DJLA"/>
    <property type="match status" value="1"/>
</dbReference>
<dbReference type="GO" id="GO:0005783">
    <property type="term" value="C:endoplasmic reticulum"/>
    <property type="evidence" value="ECO:0007669"/>
    <property type="project" value="UniProtKB-ARBA"/>
</dbReference>
<dbReference type="PRINTS" id="PR00625">
    <property type="entry name" value="JDOMAIN"/>
</dbReference>
<name>A0AAV8DZS6_9POAL</name>
<keyword evidence="1" id="KW-0472">Membrane</keyword>
<evidence type="ECO:0000313" key="3">
    <source>
        <dbReference type="EMBL" id="KAJ4771641.1"/>
    </source>
</evidence>
<dbReference type="InterPro" id="IPR018253">
    <property type="entry name" value="DnaJ_domain_CS"/>
</dbReference>
<organism evidence="3 4">
    <name type="scientific">Rhynchospora pubera</name>
    <dbReference type="NCBI Taxonomy" id="906938"/>
    <lineage>
        <taxon>Eukaryota</taxon>
        <taxon>Viridiplantae</taxon>
        <taxon>Streptophyta</taxon>
        <taxon>Embryophyta</taxon>
        <taxon>Tracheophyta</taxon>
        <taxon>Spermatophyta</taxon>
        <taxon>Magnoliopsida</taxon>
        <taxon>Liliopsida</taxon>
        <taxon>Poales</taxon>
        <taxon>Cyperaceae</taxon>
        <taxon>Cyperoideae</taxon>
        <taxon>Rhynchosporeae</taxon>
        <taxon>Rhynchospora</taxon>
    </lineage>
</organism>
<dbReference type="InterPro" id="IPR050817">
    <property type="entry name" value="DjlA_DnaK_co-chaperone"/>
</dbReference>
<feature type="transmembrane region" description="Helical" evidence="1">
    <location>
        <begin position="142"/>
        <end position="161"/>
    </location>
</feature>
<keyword evidence="4" id="KW-1185">Reference proteome</keyword>
<dbReference type="SMART" id="SM00271">
    <property type="entry name" value="DnaJ"/>
    <property type="match status" value="1"/>
</dbReference>
<gene>
    <name evidence="3" type="ORF">LUZ62_055898</name>
</gene>
<accession>A0AAV8DZS6</accession>
<dbReference type="SUPFAM" id="SSF46565">
    <property type="entry name" value="Chaperone J-domain"/>
    <property type="match status" value="1"/>
</dbReference>
<dbReference type="Gene3D" id="1.10.287.110">
    <property type="entry name" value="DnaJ domain"/>
    <property type="match status" value="1"/>
</dbReference>
<comment type="caution">
    <text evidence="3">The sequence shown here is derived from an EMBL/GenBank/DDBJ whole genome shotgun (WGS) entry which is preliminary data.</text>
</comment>
<dbReference type="Proteomes" id="UP001140206">
    <property type="component" value="Chromosome 3"/>
</dbReference>
<evidence type="ECO:0000256" key="1">
    <source>
        <dbReference type="SAM" id="Phobius"/>
    </source>
</evidence>
<dbReference type="CDD" id="cd06257">
    <property type="entry name" value="DnaJ"/>
    <property type="match status" value="1"/>
</dbReference>
<keyword evidence="1" id="KW-0812">Transmembrane</keyword>
<dbReference type="EMBL" id="JAMFTS010000003">
    <property type="protein sequence ID" value="KAJ4771641.1"/>
    <property type="molecule type" value="Genomic_DNA"/>
</dbReference>
<dbReference type="AlphaFoldDB" id="A0AAV8DZS6"/>
<keyword evidence="1" id="KW-1133">Transmembrane helix</keyword>
<sequence>MEQDHYKTLGLNRSATKEEIKDAFRKSALKFHPDRHAQSSAATRNAASTQFKKASEAYETLIDERRRADYDFRWRNGSGSSNWRSSSSASSGNYYYYRREYTYRGGGGGGGGGTTREYYWSGTTGRSNGFDWRMMLRVITTYRFLVGVGFASILVGSALAIEDVAEGAWRRNNAGKSFDEAMEALENARVQKDKDAKD</sequence>
<dbReference type="InterPro" id="IPR001623">
    <property type="entry name" value="DnaJ_domain"/>
</dbReference>
<dbReference type="Pfam" id="PF00226">
    <property type="entry name" value="DnaJ"/>
    <property type="match status" value="1"/>
</dbReference>
<dbReference type="PROSITE" id="PS00636">
    <property type="entry name" value="DNAJ_1"/>
    <property type="match status" value="1"/>
</dbReference>
<proteinExistence type="predicted"/>
<reference evidence="3" key="1">
    <citation type="submission" date="2022-08" db="EMBL/GenBank/DDBJ databases">
        <authorList>
            <person name="Marques A."/>
        </authorList>
    </citation>
    <scope>NUCLEOTIDE SEQUENCE</scope>
    <source>
        <strain evidence="3">RhyPub2mFocal</strain>
        <tissue evidence="3">Leaves</tissue>
    </source>
</reference>
<dbReference type="PROSITE" id="PS50076">
    <property type="entry name" value="DNAJ_2"/>
    <property type="match status" value="1"/>
</dbReference>
<protein>
    <submittedName>
        <fullName evidence="3">Chaperone protein DnaJ</fullName>
    </submittedName>
</protein>